<evidence type="ECO:0000313" key="2">
    <source>
        <dbReference type="EMBL" id="KAK7339278.1"/>
    </source>
</evidence>
<sequence>MHGLAWDLLWRNRESQRLLSWLVAVSAERFSLVWAVSRMNEAHRNLDFSIHYFADELSACFHQPSDVTLTNSFQARLLSPVLPLVRESPSLETPQFWGIILPSHCCRARGESGNSNSSTLRRTAPSAGPLLACAIAGVSKHPWGVGRIRITGDSVTLAVGCCTTGILRRNGPLLSLGLVARHLLRNFPSLPGAEPPTPWPANFTNRALQFQLVIHWFPFLSAKQRRFQKRFHLFRHLLYNFQFYYKRDGLCGERKANLNGVNPANAEPLEIRLTTADGMIEDAERRASKDSRKLRDQSSKI</sequence>
<dbReference type="EMBL" id="JAYMYQ010000004">
    <property type="protein sequence ID" value="KAK7339278.1"/>
    <property type="molecule type" value="Genomic_DNA"/>
</dbReference>
<name>A0AAN9LTI1_CANGL</name>
<dbReference type="Proteomes" id="UP001367508">
    <property type="component" value="Unassembled WGS sequence"/>
</dbReference>
<protein>
    <submittedName>
        <fullName evidence="2">Uncharacterized protein</fullName>
    </submittedName>
</protein>
<dbReference type="AlphaFoldDB" id="A0AAN9LTI1"/>
<feature type="region of interest" description="Disordered" evidence="1">
    <location>
        <begin position="282"/>
        <end position="301"/>
    </location>
</feature>
<accession>A0AAN9LTI1</accession>
<organism evidence="2 3">
    <name type="scientific">Canavalia gladiata</name>
    <name type="common">Sword bean</name>
    <name type="synonym">Dolichos gladiatus</name>
    <dbReference type="NCBI Taxonomy" id="3824"/>
    <lineage>
        <taxon>Eukaryota</taxon>
        <taxon>Viridiplantae</taxon>
        <taxon>Streptophyta</taxon>
        <taxon>Embryophyta</taxon>
        <taxon>Tracheophyta</taxon>
        <taxon>Spermatophyta</taxon>
        <taxon>Magnoliopsida</taxon>
        <taxon>eudicotyledons</taxon>
        <taxon>Gunneridae</taxon>
        <taxon>Pentapetalae</taxon>
        <taxon>rosids</taxon>
        <taxon>fabids</taxon>
        <taxon>Fabales</taxon>
        <taxon>Fabaceae</taxon>
        <taxon>Papilionoideae</taxon>
        <taxon>50 kb inversion clade</taxon>
        <taxon>NPAAA clade</taxon>
        <taxon>indigoferoid/millettioid clade</taxon>
        <taxon>Phaseoleae</taxon>
        <taxon>Canavalia</taxon>
    </lineage>
</organism>
<comment type="caution">
    <text evidence="2">The sequence shown here is derived from an EMBL/GenBank/DDBJ whole genome shotgun (WGS) entry which is preliminary data.</text>
</comment>
<evidence type="ECO:0000256" key="1">
    <source>
        <dbReference type="SAM" id="MobiDB-lite"/>
    </source>
</evidence>
<keyword evidence="3" id="KW-1185">Reference proteome</keyword>
<reference evidence="2 3" key="1">
    <citation type="submission" date="2024-01" db="EMBL/GenBank/DDBJ databases">
        <title>The genomes of 5 underutilized Papilionoideae crops provide insights into root nodulation and disease resistanc.</title>
        <authorList>
            <person name="Jiang F."/>
        </authorList>
    </citation>
    <scope>NUCLEOTIDE SEQUENCE [LARGE SCALE GENOMIC DNA]</scope>
    <source>
        <strain evidence="2">LVBAO_FW01</strain>
        <tissue evidence="2">Leaves</tissue>
    </source>
</reference>
<proteinExistence type="predicted"/>
<gene>
    <name evidence="2" type="ORF">VNO77_19935</name>
</gene>
<evidence type="ECO:0000313" key="3">
    <source>
        <dbReference type="Proteomes" id="UP001367508"/>
    </source>
</evidence>